<dbReference type="AlphaFoldDB" id="A0A0M0LIM9"/>
<dbReference type="Proteomes" id="UP000037558">
    <property type="component" value="Unassembled WGS sequence"/>
</dbReference>
<sequence>MVICIVTFLSLYWMEKKDESSATVQELPIHYFKEEPYIPLQSMINYLQGSFHYDKVNRQLTMRVDHNSYELTEKIPVVVKNGEYIPFQRDNILYQNHQVYVPIDFMETVLNREVTLRADHAEVVPSALATSIDSVTAKKEMITINEVKSKFSELSTPIHGAKADTYSSHLPGARRWYRNDFHEGLDWYGYSSGITISKKTPVYAMGDGKVVRVDHDYKGYTSEMQREADLAICQTIGHTPQYILDKLRGRQVWIQYENGVQARFAHLSTVSNSLQVGDEVSNKTLIGLVGNSGTSGEVKQDQSETHLHVDLLVYNHLFWKGLTQEQVKEVITTAFK</sequence>
<feature type="domain" description="Copper amine oxidase-like N-terminal" evidence="2">
    <location>
        <begin position="26"/>
        <end position="120"/>
    </location>
</feature>
<dbReference type="SUPFAM" id="SSF51261">
    <property type="entry name" value="Duplicated hybrid motif"/>
    <property type="match status" value="1"/>
</dbReference>
<reference evidence="4" key="1">
    <citation type="submission" date="2015-08" db="EMBL/GenBank/DDBJ databases">
        <title>Fjat-14210 dsm16467.</title>
        <authorList>
            <person name="Liu B."/>
            <person name="Wang J."/>
            <person name="Zhu Y."/>
            <person name="Liu G."/>
            <person name="Chen Q."/>
            <person name="Chen Z."/>
            <person name="Lan J."/>
            <person name="Che J."/>
            <person name="Ge C."/>
            <person name="Shi H."/>
            <person name="Pan Z."/>
            <person name="Liu X."/>
        </authorList>
    </citation>
    <scope>NUCLEOTIDE SEQUENCE [LARGE SCALE GENOMIC DNA]</scope>
    <source>
        <strain evidence="4">DSM 16467</strain>
    </source>
</reference>
<dbReference type="CDD" id="cd12797">
    <property type="entry name" value="M23_peptidase"/>
    <property type="match status" value="1"/>
</dbReference>
<dbReference type="PATRIC" id="fig|284581.3.peg.719"/>
<comment type="caution">
    <text evidence="3">The sequence shown here is derived from an EMBL/GenBank/DDBJ whole genome shotgun (WGS) entry which is preliminary data.</text>
</comment>
<dbReference type="PANTHER" id="PTHR21666:SF270">
    <property type="entry name" value="MUREIN HYDROLASE ACTIVATOR ENVC"/>
    <property type="match status" value="1"/>
</dbReference>
<dbReference type="Pfam" id="PF01551">
    <property type="entry name" value="Peptidase_M23"/>
    <property type="match status" value="1"/>
</dbReference>
<dbReference type="SUPFAM" id="SSF55383">
    <property type="entry name" value="Copper amine oxidase, domain N"/>
    <property type="match status" value="1"/>
</dbReference>
<evidence type="ECO:0008006" key="5">
    <source>
        <dbReference type="Google" id="ProtNLM"/>
    </source>
</evidence>
<proteinExistence type="predicted"/>
<evidence type="ECO:0000313" key="3">
    <source>
        <dbReference type="EMBL" id="KOO50930.1"/>
    </source>
</evidence>
<dbReference type="InterPro" id="IPR050570">
    <property type="entry name" value="Cell_wall_metabolism_enzyme"/>
</dbReference>
<dbReference type="GO" id="GO:0004222">
    <property type="term" value="F:metalloendopeptidase activity"/>
    <property type="evidence" value="ECO:0007669"/>
    <property type="project" value="TreeGrafter"/>
</dbReference>
<accession>A0A0M0LIM9</accession>
<dbReference type="PANTHER" id="PTHR21666">
    <property type="entry name" value="PEPTIDASE-RELATED"/>
    <property type="match status" value="1"/>
</dbReference>
<organism evidence="3 4">
    <name type="scientific">Priestia koreensis</name>
    <dbReference type="NCBI Taxonomy" id="284581"/>
    <lineage>
        <taxon>Bacteria</taxon>
        <taxon>Bacillati</taxon>
        <taxon>Bacillota</taxon>
        <taxon>Bacilli</taxon>
        <taxon>Bacillales</taxon>
        <taxon>Bacillaceae</taxon>
        <taxon>Priestia</taxon>
    </lineage>
</organism>
<dbReference type="InterPro" id="IPR011055">
    <property type="entry name" value="Dup_hybrid_motif"/>
</dbReference>
<keyword evidence="4" id="KW-1185">Reference proteome</keyword>
<evidence type="ECO:0000313" key="4">
    <source>
        <dbReference type="Proteomes" id="UP000037558"/>
    </source>
</evidence>
<dbReference type="InterPro" id="IPR036582">
    <property type="entry name" value="Mao_N_sf"/>
</dbReference>
<protein>
    <recommendedName>
        <fullName evidence="5">Peptidase M23 domain-containing protein</fullName>
    </recommendedName>
</protein>
<dbReference type="Gene3D" id="2.70.70.10">
    <property type="entry name" value="Glucose Permease (Domain IIA)"/>
    <property type="match status" value="1"/>
</dbReference>
<dbReference type="InterPro" id="IPR012854">
    <property type="entry name" value="Cu_amine_oxidase-like_N"/>
</dbReference>
<evidence type="ECO:0000259" key="1">
    <source>
        <dbReference type="Pfam" id="PF01551"/>
    </source>
</evidence>
<name>A0A0M0LIM9_9BACI</name>
<gene>
    <name evidence="3" type="ORF">AMD01_02260</name>
</gene>
<dbReference type="STRING" id="284581.AMD01_02260"/>
<dbReference type="EMBL" id="LILC01000002">
    <property type="protein sequence ID" value="KOO50930.1"/>
    <property type="molecule type" value="Genomic_DNA"/>
</dbReference>
<dbReference type="InterPro" id="IPR016047">
    <property type="entry name" value="M23ase_b-sheet_dom"/>
</dbReference>
<dbReference type="Pfam" id="PF07833">
    <property type="entry name" value="Cu_amine_oxidN1"/>
    <property type="match status" value="1"/>
</dbReference>
<feature type="domain" description="M23ase beta-sheet core" evidence="1">
    <location>
        <begin position="193"/>
        <end position="311"/>
    </location>
</feature>
<evidence type="ECO:0000259" key="2">
    <source>
        <dbReference type="Pfam" id="PF07833"/>
    </source>
</evidence>